<accession>A0A699VLZ3</accession>
<feature type="non-terminal residue" evidence="1">
    <location>
        <position position="159"/>
    </location>
</feature>
<evidence type="ECO:0000313" key="1">
    <source>
        <dbReference type="EMBL" id="GFD36625.1"/>
    </source>
</evidence>
<dbReference type="AlphaFoldDB" id="A0A699VLZ3"/>
<dbReference type="EMBL" id="BKCJ011474174">
    <property type="protein sequence ID" value="GFD36625.1"/>
    <property type="molecule type" value="Genomic_DNA"/>
</dbReference>
<dbReference type="Pfam" id="PF14859">
    <property type="entry name" value="Colicin_M"/>
    <property type="match status" value="1"/>
</dbReference>
<reference evidence="1" key="1">
    <citation type="journal article" date="2019" name="Sci. Rep.">
        <title>Draft genome of Tanacetum cinerariifolium, the natural source of mosquito coil.</title>
        <authorList>
            <person name="Yamashiro T."/>
            <person name="Shiraishi A."/>
            <person name="Satake H."/>
            <person name="Nakayama K."/>
        </authorList>
    </citation>
    <scope>NUCLEOTIDE SEQUENCE</scope>
</reference>
<organism evidence="1">
    <name type="scientific">Tanacetum cinerariifolium</name>
    <name type="common">Dalmatian daisy</name>
    <name type="synonym">Chrysanthemum cinerariifolium</name>
    <dbReference type="NCBI Taxonomy" id="118510"/>
    <lineage>
        <taxon>Eukaryota</taxon>
        <taxon>Viridiplantae</taxon>
        <taxon>Streptophyta</taxon>
        <taxon>Embryophyta</taxon>
        <taxon>Tracheophyta</taxon>
        <taxon>Spermatophyta</taxon>
        <taxon>Magnoliopsida</taxon>
        <taxon>eudicotyledons</taxon>
        <taxon>Gunneridae</taxon>
        <taxon>Pentapetalae</taxon>
        <taxon>asterids</taxon>
        <taxon>campanulids</taxon>
        <taxon>Asterales</taxon>
        <taxon>Asteraceae</taxon>
        <taxon>Asteroideae</taxon>
        <taxon>Anthemideae</taxon>
        <taxon>Anthemidinae</taxon>
        <taxon>Tanacetum</taxon>
    </lineage>
</organism>
<dbReference type="InterPro" id="IPR028056">
    <property type="entry name" value="Colicin_M"/>
</dbReference>
<protein>
    <submittedName>
        <fullName evidence="1">Uncharacterized protein</fullName>
    </submittedName>
</protein>
<sequence length="159" mass="16959">MINGLLDRVAYNPTLAGPLREDLYAAHHADQYMCLKPNTRPADAWLKGLNKASVRGEPLNLSENELSGGLFSPVKALAHALSGDGTTLHVNILNIGIKPSPANMPMLKNMIDNAQIGSSPINIDRVGYNTGADSGITGAYLGNITLKITGIVHKHDSQH</sequence>
<dbReference type="GO" id="GO:0042742">
    <property type="term" value="P:defense response to bacterium"/>
    <property type="evidence" value="ECO:0007669"/>
    <property type="project" value="InterPro"/>
</dbReference>
<comment type="caution">
    <text evidence="1">The sequence shown here is derived from an EMBL/GenBank/DDBJ whole genome shotgun (WGS) entry which is preliminary data.</text>
</comment>
<name>A0A699VLZ3_TANCI</name>
<dbReference type="Gene3D" id="3.30.450.400">
    <property type="entry name" value="Colicin M, catalytic domain"/>
    <property type="match status" value="1"/>
</dbReference>
<proteinExistence type="predicted"/>
<gene>
    <name evidence="1" type="ORF">Tci_908594</name>
</gene>